<dbReference type="InterPro" id="IPR056852">
    <property type="entry name" value="AK17A/B"/>
</dbReference>
<sequence>MGSNTAFRRPLHALPPTETLEIGYDLSLTTRLKLLLTFFRSDPAVKPVDEWQIKISLLEYLRSSLSLNVPDEDLVLRKRPDLHKRKRDEPVATGTLYIRDLGFLKHRNRGDEKDYTDEFLENKYLDWKRSFVNRLGGIELNLESVKFRMAVDVSISDEFEAIKRSWEDHYDSKLPDERSYSRGEARRPDTIIVQGVPSRWLAEPRVSLKPSMLNTHTIFSVLGKIRNLYISGVDDIVKNTEGAIGDVVPGLQCKVWVQFESYDEFSNAVKVLCGRSMQKQGSRLRVDYEVTWDKDTFFRNLQQMSTKGQERYTQVLASSVHVRNESPRYDFEAVRSAPAGSQIKRFRVGVLMPFVYSLNQLSLNISPAMPFDMSYAISLCLNISYDI</sequence>
<dbReference type="PANTHER" id="PTHR12484">
    <property type="entry name" value="B-LYMPHOCYTE ANTIGEN-RELATED"/>
    <property type="match status" value="1"/>
</dbReference>
<proteinExistence type="predicted"/>
<evidence type="ECO:0008006" key="3">
    <source>
        <dbReference type="Google" id="ProtNLM"/>
    </source>
</evidence>
<dbReference type="Pfam" id="PF25015">
    <property type="entry name" value="RBD_AKAP-17A"/>
    <property type="match status" value="1"/>
</dbReference>
<organism evidence="1 2">
    <name type="scientific">Platanthera guangdongensis</name>
    <dbReference type="NCBI Taxonomy" id="2320717"/>
    <lineage>
        <taxon>Eukaryota</taxon>
        <taxon>Viridiplantae</taxon>
        <taxon>Streptophyta</taxon>
        <taxon>Embryophyta</taxon>
        <taxon>Tracheophyta</taxon>
        <taxon>Spermatophyta</taxon>
        <taxon>Magnoliopsida</taxon>
        <taxon>Liliopsida</taxon>
        <taxon>Asparagales</taxon>
        <taxon>Orchidaceae</taxon>
        <taxon>Orchidoideae</taxon>
        <taxon>Orchideae</taxon>
        <taxon>Orchidinae</taxon>
        <taxon>Platanthera</taxon>
    </lineage>
</organism>
<gene>
    <name evidence="1" type="ORF">KSP40_PGU019076</name>
</gene>
<reference evidence="1 2" key="1">
    <citation type="journal article" date="2022" name="Nat. Plants">
        <title>Genomes of leafy and leafless Platanthera orchids illuminate the evolution of mycoheterotrophy.</title>
        <authorList>
            <person name="Li M.H."/>
            <person name="Liu K.W."/>
            <person name="Li Z."/>
            <person name="Lu H.C."/>
            <person name="Ye Q.L."/>
            <person name="Zhang D."/>
            <person name="Wang J.Y."/>
            <person name="Li Y.F."/>
            <person name="Zhong Z.M."/>
            <person name="Liu X."/>
            <person name="Yu X."/>
            <person name="Liu D.K."/>
            <person name="Tu X.D."/>
            <person name="Liu B."/>
            <person name="Hao Y."/>
            <person name="Liao X.Y."/>
            <person name="Jiang Y.T."/>
            <person name="Sun W.H."/>
            <person name="Chen J."/>
            <person name="Chen Y.Q."/>
            <person name="Ai Y."/>
            <person name="Zhai J.W."/>
            <person name="Wu S.S."/>
            <person name="Zhou Z."/>
            <person name="Hsiao Y.Y."/>
            <person name="Wu W.L."/>
            <person name="Chen Y.Y."/>
            <person name="Lin Y.F."/>
            <person name="Hsu J.L."/>
            <person name="Li C.Y."/>
            <person name="Wang Z.W."/>
            <person name="Zhao X."/>
            <person name="Zhong W.Y."/>
            <person name="Ma X.K."/>
            <person name="Ma L."/>
            <person name="Huang J."/>
            <person name="Chen G.Z."/>
            <person name="Huang M.Z."/>
            <person name="Huang L."/>
            <person name="Peng D.H."/>
            <person name="Luo Y.B."/>
            <person name="Zou S.Q."/>
            <person name="Chen S.P."/>
            <person name="Lan S."/>
            <person name="Tsai W.C."/>
            <person name="Van de Peer Y."/>
            <person name="Liu Z.J."/>
        </authorList>
    </citation>
    <scope>NUCLEOTIDE SEQUENCE [LARGE SCALE GENOMIC DNA]</scope>
    <source>
        <strain evidence="1">Lor288</strain>
    </source>
</reference>
<name>A0ABR2LCB1_9ASPA</name>
<protein>
    <recommendedName>
        <fullName evidence="3">RRM domain-containing protein</fullName>
    </recommendedName>
</protein>
<comment type="caution">
    <text evidence="1">The sequence shown here is derived from an EMBL/GenBank/DDBJ whole genome shotgun (WGS) entry which is preliminary data.</text>
</comment>
<evidence type="ECO:0000313" key="1">
    <source>
        <dbReference type="EMBL" id="KAK8937722.1"/>
    </source>
</evidence>
<dbReference type="Proteomes" id="UP001412067">
    <property type="component" value="Unassembled WGS sequence"/>
</dbReference>
<accession>A0ABR2LCB1</accession>
<evidence type="ECO:0000313" key="2">
    <source>
        <dbReference type="Proteomes" id="UP001412067"/>
    </source>
</evidence>
<dbReference type="PANTHER" id="PTHR12484:SF4">
    <property type="entry name" value="A-KINASE ANCHOR PROTEIN 17A"/>
    <property type="match status" value="1"/>
</dbReference>
<dbReference type="EMBL" id="JBBWWR010000021">
    <property type="protein sequence ID" value="KAK8937722.1"/>
    <property type="molecule type" value="Genomic_DNA"/>
</dbReference>
<keyword evidence="2" id="KW-1185">Reference proteome</keyword>